<evidence type="ECO:0000256" key="4">
    <source>
        <dbReference type="ARBA" id="ARBA00023004"/>
    </source>
</evidence>
<keyword evidence="4" id="KW-0408">Iron</keyword>
<protein>
    <submittedName>
        <fullName evidence="5">Group III truncated hemoglobin</fullName>
    </submittedName>
</protein>
<evidence type="ECO:0000256" key="1">
    <source>
        <dbReference type="ARBA" id="ARBA00022448"/>
    </source>
</evidence>
<dbReference type="Pfam" id="PF01152">
    <property type="entry name" value="Bac_globin"/>
    <property type="match status" value="1"/>
</dbReference>
<dbReference type="InterPro" id="IPR009050">
    <property type="entry name" value="Globin-like_sf"/>
</dbReference>
<evidence type="ECO:0000313" key="5">
    <source>
        <dbReference type="EMBL" id="GAA4354635.1"/>
    </source>
</evidence>
<keyword evidence="2" id="KW-0349">Heme</keyword>
<dbReference type="InterPro" id="IPR001486">
    <property type="entry name" value="Hemoglobin_trunc"/>
</dbReference>
<proteinExistence type="predicted"/>
<keyword evidence="6" id="KW-1185">Reference proteome</keyword>
<evidence type="ECO:0000256" key="3">
    <source>
        <dbReference type="ARBA" id="ARBA00022723"/>
    </source>
</evidence>
<dbReference type="EMBL" id="BAABGJ010000080">
    <property type="protein sequence ID" value="GAA4354635.1"/>
    <property type="molecule type" value="Genomic_DNA"/>
</dbReference>
<evidence type="ECO:0000313" key="6">
    <source>
        <dbReference type="Proteomes" id="UP001500975"/>
    </source>
</evidence>
<dbReference type="CDD" id="cd08916">
    <property type="entry name" value="TrHb3_P"/>
    <property type="match status" value="1"/>
</dbReference>
<dbReference type="Proteomes" id="UP001500975">
    <property type="component" value="Unassembled WGS sequence"/>
</dbReference>
<gene>
    <name evidence="5" type="ORF">GCM10023165_46040</name>
</gene>
<organism evidence="5 6">
    <name type="scientific">Variovorax defluvii</name>
    <dbReference type="NCBI Taxonomy" id="913761"/>
    <lineage>
        <taxon>Bacteria</taxon>
        <taxon>Pseudomonadati</taxon>
        <taxon>Pseudomonadota</taxon>
        <taxon>Betaproteobacteria</taxon>
        <taxon>Burkholderiales</taxon>
        <taxon>Comamonadaceae</taxon>
        <taxon>Variovorax</taxon>
    </lineage>
</organism>
<comment type="caution">
    <text evidence="5">The sequence shown here is derived from an EMBL/GenBank/DDBJ whole genome shotgun (WGS) entry which is preliminary data.</text>
</comment>
<name>A0ABP8IAJ7_9BURK</name>
<evidence type="ECO:0000256" key="2">
    <source>
        <dbReference type="ARBA" id="ARBA00022617"/>
    </source>
</evidence>
<reference evidence="6" key="1">
    <citation type="journal article" date="2019" name="Int. J. Syst. Evol. Microbiol.">
        <title>The Global Catalogue of Microorganisms (GCM) 10K type strain sequencing project: providing services to taxonomists for standard genome sequencing and annotation.</title>
        <authorList>
            <consortium name="The Broad Institute Genomics Platform"/>
            <consortium name="The Broad Institute Genome Sequencing Center for Infectious Disease"/>
            <person name="Wu L."/>
            <person name="Ma J."/>
        </authorList>
    </citation>
    <scope>NUCLEOTIDE SEQUENCE [LARGE SCALE GENOMIC DNA]</scope>
    <source>
        <strain evidence="6">JCM 17804</strain>
    </source>
</reference>
<dbReference type="RefSeq" id="WP_345540898.1">
    <property type="nucleotide sequence ID" value="NZ_BAABGJ010000080.1"/>
</dbReference>
<dbReference type="InterPro" id="IPR012292">
    <property type="entry name" value="Globin/Proto"/>
</dbReference>
<keyword evidence="3" id="KW-0479">Metal-binding</keyword>
<keyword evidence="1" id="KW-0813">Transport</keyword>
<accession>A0ABP8IAJ7</accession>
<dbReference type="SUPFAM" id="SSF46458">
    <property type="entry name" value="Globin-like"/>
    <property type="match status" value="1"/>
</dbReference>
<sequence length="151" mass="17030">MSAQPGAFDSQDDSLPNPAEELCTEDEVVRLVHAFYARIREDPVLGPIFDARIKDWDRHLAKLVDFWSSTLRGTARYRGAPMPVHAALPGLTPCLFHRWLALFRDTTQALGNPALQRRADELAHRIAGSLWHGYTKRKEPGHGDGREVHRA</sequence>
<dbReference type="Gene3D" id="1.10.490.10">
    <property type="entry name" value="Globins"/>
    <property type="match status" value="1"/>
</dbReference>